<dbReference type="AlphaFoldDB" id="A0AAV9W3P8"/>
<protein>
    <submittedName>
        <fullName evidence="2">Uncharacterized protein</fullName>
    </submittedName>
</protein>
<dbReference type="Proteomes" id="UP001370758">
    <property type="component" value="Unassembled WGS sequence"/>
</dbReference>
<comment type="caution">
    <text evidence="2">The sequence shown here is derived from an EMBL/GenBank/DDBJ whole genome shotgun (WGS) entry which is preliminary data.</text>
</comment>
<accession>A0AAV9W3P8</accession>
<organism evidence="2 3">
    <name type="scientific">Arthrobotrys musiformis</name>
    <dbReference type="NCBI Taxonomy" id="47236"/>
    <lineage>
        <taxon>Eukaryota</taxon>
        <taxon>Fungi</taxon>
        <taxon>Dikarya</taxon>
        <taxon>Ascomycota</taxon>
        <taxon>Pezizomycotina</taxon>
        <taxon>Orbiliomycetes</taxon>
        <taxon>Orbiliales</taxon>
        <taxon>Orbiliaceae</taxon>
        <taxon>Arthrobotrys</taxon>
    </lineage>
</organism>
<gene>
    <name evidence="2" type="ORF">TWF481_010804</name>
</gene>
<feature type="compositionally biased region" description="Basic and acidic residues" evidence="1">
    <location>
        <begin position="406"/>
        <end position="425"/>
    </location>
</feature>
<reference evidence="2 3" key="1">
    <citation type="submission" date="2023-08" db="EMBL/GenBank/DDBJ databases">
        <authorList>
            <person name="Palmer J.M."/>
        </authorList>
    </citation>
    <scope>NUCLEOTIDE SEQUENCE [LARGE SCALE GENOMIC DNA]</scope>
    <source>
        <strain evidence="2 3">TWF481</strain>
    </source>
</reference>
<dbReference type="EMBL" id="JAVHJL010000007">
    <property type="protein sequence ID" value="KAK6500461.1"/>
    <property type="molecule type" value="Genomic_DNA"/>
</dbReference>
<evidence type="ECO:0000313" key="2">
    <source>
        <dbReference type="EMBL" id="KAK6500461.1"/>
    </source>
</evidence>
<evidence type="ECO:0000313" key="3">
    <source>
        <dbReference type="Proteomes" id="UP001370758"/>
    </source>
</evidence>
<sequence>MTTSRDFYEPCYQYLWSSPPTYDRMTEEKYAQLMHCIATEKPTGFTDMEYLEMPYEMKAWHGSAVRSGFMDILLQDLELEGAPRLKTLKLHLFGDSEYSYNWNDTDERGQRFMRQLKRISQAKPFNEFSLEVLMELDCTLKPNLDISHIDFYKLTKFTGKEDVNQKGRPSDVLPFLIEVLSQAPNLKEVRFYWGDLLASSEILRSYWDLIVKLQDIILNLEKVELFCNLGVFMHPSYLLLPPNNCKKVAYSGVFSPSWWRHFAAYPFIAVEHMSLFSVGCNMHDEIFVIFEDEGGNKKMSLGESGKREDTSKILLEPLSMSGLKWFDMSAKSAFQGAGRFGTWPANTVKRVLEANRYLTTACIKNLAIETAGRVEKALREEEEFELAHLADDLPVAFTPQLDLQREKARGSLRREEEAEKARQDDPGSVSDDDEKYAFEEGPEDWVFSRTGKYYGS</sequence>
<proteinExistence type="predicted"/>
<keyword evidence="3" id="KW-1185">Reference proteome</keyword>
<feature type="region of interest" description="Disordered" evidence="1">
    <location>
        <begin position="406"/>
        <end position="442"/>
    </location>
</feature>
<evidence type="ECO:0000256" key="1">
    <source>
        <dbReference type="SAM" id="MobiDB-lite"/>
    </source>
</evidence>
<name>A0AAV9W3P8_9PEZI</name>